<evidence type="ECO:0000313" key="2">
    <source>
        <dbReference type="Proteomes" id="UP000683575"/>
    </source>
</evidence>
<organism evidence="1 2">
    <name type="scientific">Nocardioides panacis</name>
    <dbReference type="NCBI Taxonomy" id="2849501"/>
    <lineage>
        <taxon>Bacteria</taxon>
        <taxon>Bacillati</taxon>
        <taxon>Actinomycetota</taxon>
        <taxon>Actinomycetes</taxon>
        <taxon>Propionibacteriales</taxon>
        <taxon>Nocardioidaceae</taxon>
        <taxon>Nocardioides</taxon>
    </lineage>
</organism>
<evidence type="ECO:0008006" key="3">
    <source>
        <dbReference type="Google" id="ProtNLM"/>
    </source>
</evidence>
<proteinExistence type="predicted"/>
<dbReference type="RefSeq" id="WP_216939229.1">
    <property type="nucleotide sequence ID" value="NZ_CP077062.1"/>
</dbReference>
<sequence>MHPSTSGIERQGNLFADLILQTFAEFSDSVPSLLRVNGTDTDGVGRMTLPNSLEDLNSRSGPLEDLPSLSNAALLEGPVLFFPPWGRGLPLNRDGKSARAPDLQESIALSVDAPEGRETFLGLIVPMSTLTSASGQRFRAEMLSQWKPRMVIEASGALESVHTSVSVRFLLLCHGGPDLPLKMFRIPRGPNPESVRDDFRRLLKREGGRGEHGYVVRRSLEPGESLAFERHDPDILRRQSELAGFGATEALEDLFHVISPLPTLGALVGGPCESTEPGATRFLDGRDVLADGTIAAIDPDTMWVHAGASEPLRVGEFLIRSIRRPSVSTGHIVAEVQALDLPAVVGRSVLALRPKRPLTTAHRQMIVLFLRSELAAALTAARGVTMRLTSAALRDLPLPEPDAALTAALDDLASASQHFTDWAREAERLLLATFDSDSSRDARARLVDRGRTLRLKGEAAALVDDPDYRVRTRYPYPIAYRWRTLEALRTGADLRQTHEAILETYEVLLCYCAMIGLVMARHAGLPVGATQAIKEKLSSGRSGPGLGDWVAVLEEISGRAFRRLPDEQPLGEVRSLLSETTAGPRRRLSSRRQAQAHLRRYTDAEFSAMVEEEFADLQMLIQSASFLTDLPLIHVSDVRYDSLSGITDVTYRRLMGDHPVVPFVHMQQARSDLEQGSLYVADGQGNLHLLRPYLIGRDCPRCNTWSTFHPDRTSDGVLSIKSLEHGHPLDAPDLAYALGTVGFI</sequence>
<dbReference type="AlphaFoldDB" id="A0A975SYS2"/>
<protein>
    <recommendedName>
        <fullName evidence="3">Restriction endonuclease</fullName>
    </recommendedName>
</protein>
<evidence type="ECO:0000313" key="1">
    <source>
        <dbReference type="EMBL" id="QWZ07719.1"/>
    </source>
</evidence>
<dbReference type="EMBL" id="CP077062">
    <property type="protein sequence ID" value="QWZ07719.1"/>
    <property type="molecule type" value="Genomic_DNA"/>
</dbReference>
<accession>A0A975SYS2</accession>
<reference evidence="1" key="1">
    <citation type="submission" date="2021-06" db="EMBL/GenBank/DDBJ databases">
        <title>Complete genome sequence of Nocardioides sp. G188.</title>
        <authorList>
            <person name="Im W.-T."/>
        </authorList>
    </citation>
    <scope>NUCLEOTIDE SEQUENCE</scope>
    <source>
        <strain evidence="1">G188</strain>
    </source>
</reference>
<keyword evidence="2" id="KW-1185">Reference proteome</keyword>
<dbReference type="Proteomes" id="UP000683575">
    <property type="component" value="Chromosome"/>
</dbReference>
<name>A0A975SYS2_9ACTN</name>
<gene>
    <name evidence="1" type="ORF">KRR39_20365</name>
</gene>
<dbReference type="KEGG" id="nps:KRR39_20365"/>